<dbReference type="EMBL" id="NEXD01000113">
    <property type="protein sequence ID" value="PSN83171.1"/>
    <property type="molecule type" value="Genomic_DNA"/>
</dbReference>
<dbReference type="SUPFAM" id="SSF53448">
    <property type="entry name" value="Nucleotide-diphospho-sugar transferases"/>
    <property type="match status" value="1"/>
</dbReference>
<keyword evidence="1" id="KW-0472">Membrane</keyword>
<keyword evidence="1" id="KW-0812">Transmembrane</keyword>
<evidence type="ECO:0000313" key="4">
    <source>
        <dbReference type="Proteomes" id="UP000240569"/>
    </source>
</evidence>
<protein>
    <recommendedName>
        <fullName evidence="2">Glycosyltransferase 2-like domain-containing protein</fullName>
    </recommendedName>
</protein>
<evidence type="ECO:0000313" key="3">
    <source>
        <dbReference type="EMBL" id="PSN83171.1"/>
    </source>
</evidence>
<keyword evidence="1" id="KW-1133">Transmembrane helix</keyword>
<dbReference type="InterPro" id="IPR001173">
    <property type="entry name" value="Glyco_trans_2-like"/>
</dbReference>
<feature type="domain" description="Glycosyltransferase 2-like" evidence="2">
    <location>
        <begin position="7"/>
        <end position="153"/>
    </location>
</feature>
<organism evidence="3 4">
    <name type="scientific">Candidatus Marsarchaeota G1 archaeon BE_D</name>
    <dbReference type="NCBI Taxonomy" id="1978156"/>
    <lineage>
        <taxon>Archaea</taxon>
        <taxon>Candidatus Marsarchaeota</taxon>
        <taxon>Candidatus Marsarchaeota group 1</taxon>
    </lineage>
</organism>
<sequence>MDFPKITVAIVAHNSGRIIGDCIQSVITQEYPKDRYDIVVVDDSNDEDTIRICKQNGVRYIYAPEANSPGKGRNIALKNATGEIIAFIDTDCIAPRDWLIKIVKDFAENPDVVGVVGGFSGGKNWLQRLVNKEHVRNLKVKGYSTGFLEGNCAFKLNGLNGLKFGEYKYAEGIVLAKQLSAKGLFVLTDYDLRVIHKGFTHTLRKFFKMGRAHYHNTRSYLGDVLKSDLSALAVVFSLVLLLVGVLFKILVFAIPALLISGMFIVYAHKWHSPVPLLKIVPSYLYFLIARWIFWLGYFREFVKPEKVG</sequence>
<dbReference type="Gene3D" id="3.90.550.10">
    <property type="entry name" value="Spore Coat Polysaccharide Biosynthesis Protein SpsA, Chain A"/>
    <property type="match status" value="1"/>
</dbReference>
<dbReference type="Proteomes" id="UP000240569">
    <property type="component" value="Unassembled WGS sequence"/>
</dbReference>
<accession>A0A2R6A9R8</accession>
<dbReference type="PANTHER" id="PTHR43685:SF2">
    <property type="entry name" value="GLYCOSYLTRANSFERASE 2-LIKE DOMAIN-CONTAINING PROTEIN"/>
    <property type="match status" value="1"/>
</dbReference>
<comment type="caution">
    <text evidence="3">The sequence shown here is derived from an EMBL/GenBank/DDBJ whole genome shotgun (WGS) entry which is preliminary data.</text>
</comment>
<feature type="transmembrane region" description="Helical" evidence="1">
    <location>
        <begin position="279"/>
        <end position="298"/>
    </location>
</feature>
<feature type="transmembrane region" description="Helical" evidence="1">
    <location>
        <begin position="234"/>
        <end position="267"/>
    </location>
</feature>
<evidence type="ECO:0000256" key="1">
    <source>
        <dbReference type="SAM" id="Phobius"/>
    </source>
</evidence>
<gene>
    <name evidence="3" type="ORF">B9Q02_10835</name>
</gene>
<dbReference type="Pfam" id="PF00535">
    <property type="entry name" value="Glycos_transf_2"/>
    <property type="match status" value="1"/>
</dbReference>
<proteinExistence type="predicted"/>
<name>A0A2R6A9R8_9ARCH</name>
<dbReference type="AlphaFoldDB" id="A0A2R6A9R8"/>
<dbReference type="CDD" id="cd00761">
    <property type="entry name" value="Glyco_tranf_GTA_type"/>
    <property type="match status" value="1"/>
</dbReference>
<dbReference type="InterPro" id="IPR029044">
    <property type="entry name" value="Nucleotide-diphossugar_trans"/>
</dbReference>
<reference evidence="3 4" key="1">
    <citation type="submission" date="2017-04" db="EMBL/GenBank/DDBJ databases">
        <title>Novel microbial lineages endemic to geothermal iron-oxide mats fill important gaps in the evolutionary history of Archaea.</title>
        <authorList>
            <person name="Jay Z.J."/>
            <person name="Beam J.P."/>
            <person name="Dlakic M."/>
            <person name="Rusch D.B."/>
            <person name="Kozubal M.A."/>
            <person name="Inskeep W.P."/>
        </authorList>
    </citation>
    <scope>NUCLEOTIDE SEQUENCE [LARGE SCALE GENOMIC DNA]</scope>
    <source>
        <strain evidence="3">BE_D</strain>
    </source>
</reference>
<dbReference type="InterPro" id="IPR050834">
    <property type="entry name" value="Glycosyltransf_2"/>
</dbReference>
<dbReference type="PANTHER" id="PTHR43685">
    <property type="entry name" value="GLYCOSYLTRANSFERASE"/>
    <property type="match status" value="1"/>
</dbReference>
<evidence type="ECO:0000259" key="2">
    <source>
        <dbReference type="Pfam" id="PF00535"/>
    </source>
</evidence>